<dbReference type="AlphaFoldDB" id="A0A1B9IXE1"/>
<dbReference type="PANTHER" id="PTHR11803">
    <property type="entry name" value="2-IMINOBUTANOATE/2-IMINOPROPANOATE DEAMINASE RIDA"/>
    <property type="match status" value="1"/>
</dbReference>
<dbReference type="SUPFAM" id="SSF55298">
    <property type="entry name" value="YjgF-like"/>
    <property type="match status" value="1"/>
</dbReference>
<name>A0A1B9IXE1_9TREE</name>
<dbReference type="GO" id="GO:0019239">
    <property type="term" value="F:deaminase activity"/>
    <property type="evidence" value="ECO:0007669"/>
    <property type="project" value="TreeGrafter"/>
</dbReference>
<keyword evidence="2" id="KW-1185">Reference proteome</keyword>
<organism evidence="1 2">
    <name type="scientific">Kwoniella mangroviensis CBS 10435</name>
    <dbReference type="NCBI Taxonomy" id="1331196"/>
    <lineage>
        <taxon>Eukaryota</taxon>
        <taxon>Fungi</taxon>
        <taxon>Dikarya</taxon>
        <taxon>Basidiomycota</taxon>
        <taxon>Agaricomycotina</taxon>
        <taxon>Tremellomycetes</taxon>
        <taxon>Tremellales</taxon>
        <taxon>Cryptococcaceae</taxon>
        <taxon>Kwoniella</taxon>
    </lineage>
</organism>
<gene>
    <name evidence="1" type="ORF">L486_02880</name>
</gene>
<protein>
    <submittedName>
        <fullName evidence="1">Uncharacterized protein</fullName>
    </submittedName>
</protein>
<dbReference type="InterPro" id="IPR006175">
    <property type="entry name" value="YjgF/YER057c/UK114"/>
</dbReference>
<dbReference type="OrthoDB" id="309640at2759"/>
<dbReference type="Gene3D" id="3.30.1330.40">
    <property type="entry name" value="RutC-like"/>
    <property type="match status" value="1"/>
</dbReference>
<accession>A0A1B9IXE1</accession>
<dbReference type="STRING" id="1331196.A0A1B9IXE1"/>
<sequence length="122" mass="13121">MSIERLQNDEFPPKPWNVPAVKVPGPIIFLAGQTAKGDIKTATQTSLDNLAKVAAIGGSGPEKFVKVNVWLKDMGDFNAMNEVYIKFFGSNPSPRSCMQVGKLPGFDEVVIEIEAIAQAEGG</sequence>
<dbReference type="InterPro" id="IPR035959">
    <property type="entry name" value="RutC-like_sf"/>
</dbReference>
<evidence type="ECO:0000313" key="1">
    <source>
        <dbReference type="EMBL" id="OCF60200.1"/>
    </source>
</evidence>
<dbReference type="Pfam" id="PF01042">
    <property type="entry name" value="Ribonuc_L-PSP"/>
    <property type="match status" value="1"/>
</dbReference>
<reference evidence="2" key="2">
    <citation type="submission" date="2013-12" db="EMBL/GenBank/DDBJ databases">
        <title>Evolution of pathogenesis and genome organization in the Tremellales.</title>
        <authorList>
            <person name="Cuomo C."/>
            <person name="Litvintseva A."/>
            <person name="Heitman J."/>
            <person name="Chen Y."/>
            <person name="Sun S."/>
            <person name="Springer D."/>
            <person name="Dromer F."/>
            <person name="Young S."/>
            <person name="Zeng Q."/>
            <person name="Chapman S."/>
            <person name="Gujja S."/>
            <person name="Saif S."/>
            <person name="Birren B."/>
        </authorList>
    </citation>
    <scope>NUCLEOTIDE SEQUENCE [LARGE SCALE GENOMIC DNA]</scope>
    <source>
        <strain evidence="2">CBS 10435</strain>
    </source>
</reference>
<dbReference type="GO" id="GO:0005739">
    <property type="term" value="C:mitochondrion"/>
    <property type="evidence" value="ECO:0007669"/>
    <property type="project" value="TreeGrafter"/>
</dbReference>
<dbReference type="GO" id="GO:0005829">
    <property type="term" value="C:cytosol"/>
    <property type="evidence" value="ECO:0007669"/>
    <property type="project" value="TreeGrafter"/>
</dbReference>
<proteinExistence type="predicted"/>
<dbReference type="PANTHER" id="PTHR11803:SF12">
    <property type="entry name" value="TRANSLATION INITIATION INHIBITOR"/>
    <property type="match status" value="1"/>
</dbReference>
<dbReference type="CDD" id="cd00448">
    <property type="entry name" value="YjgF_YER057c_UK114_family"/>
    <property type="match status" value="1"/>
</dbReference>
<dbReference type="Proteomes" id="UP000092583">
    <property type="component" value="Unassembled WGS sequence"/>
</dbReference>
<dbReference type="EMBL" id="KI669460">
    <property type="protein sequence ID" value="OCF60200.1"/>
    <property type="molecule type" value="Genomic_DNA"/>
</dbReference>
<reference evidence="1 2" key="1">
    <citation type="submission" date="2013-07" db="EMBL/GenBank/DDBJ databases">
        <title>The Genome Sequence of Kwoniella mangroviensis CBS10435.</title>
        <authorList>
            <consortium name="The Broad Institute Genome Sequencing Platform"/>
            <person name="Cuomo C."/>
            <person name="Litvintseva A."/>
            <person name="Chen Y."/>
            <person name="Heitman J."/>
            <person name="Sun S."/>
            <person name="Springer D."/>
            <person name="Dromer F."/>
            <person name="Young S.K."/>
            <person name="Zeng Q."/>
            <person name="Gargeya S."/>
            <person name="Fitzgerald M."/>
            <person name="Abouelleil A."/>
            <person name="Alvarado L."/>
            <person name="Berlin A.M."/>
            <person name="Chapman S.B."/>
            <person name="Dewar J."/>
            <person name="Goldberg J."/>
            <person name="Griggs A."/>
            <person name="Gujja S."/>
            <person name="Hansen M."/>
            <person name="Howarth C."/>
            <person name="Imamovic A."/>
            <person name="Larimer J."/>
            <person name="McCowan C."/>
            <person name="Murphy C."/>
            <person name="Pearson M."/>
            <person name="Priest M."/>
            <person name="Roberts A."/>
            <person name="Saif S."/>
            <person name="Shea T."/>
            <person name="Sykes S."/>
            <person name="Wortman J."/>
            <person name="Nusbaum C."/>
            <person name="Birren B."/>
        </authorList>
    </citation>
    <scope>NUCLEOTIDE SEQUENCE [LARGE SCALE GENOMIC DNA]</scope>
    <source>
        <strain evidence="1 2">CBS 10435</strain>
    </source>
</reference>
<evidence type="ECO:0000313" key="2">
    <source>
        <dbReference type="Proteomes" id="UP000092583"/>
    </source>
</evidence>